<organism evidence="1 2">
    <name type="scientific">Trichinella papuae</name>
    <dbReference type="NCBI Taxonomy" id="268474"/>
    <lineage>
        <taxon>Eukaryota</taxon>
        <taxon>Metazoa</taxon>
        <taxon>Ecdysozoa</taxon>
        <taxon>Nematoda</taxon>
        <taxon>Enoplea</taxon>
        <taxon>Dorylaimia</taxon>
        <taxon>Trichinellida</taxon>
        <taxon>Trichinellidae</taxon>
        <taxon>Trichinella</taxon>
    </lineage>
</organism>
<reference evidence="1 2" key="1">
    <citation type="submission" date="2015-01" db="EMBL/GenBank/DDBJ databases">
        <title>Evolution of Trichinella species and genotypes.</title>
        <authorList>
            <person name="Korhonen P.K."/>
            <person name="Edoardo P."/>
            <person name="Giuseppe L.R."/>
            <person name="Gasser R.B."/>
        </authorList>
    </citation>
    <scope>NUCLEOTIDE SEQUENCE [LARGE SCALE GENOMIC DNA]</scope>
    <source>
        <strain evidence="1">ISS1980</strain>
    </source>
</reference>
<proteinExistence type="predicted"/>
<protein>
    <submittedName>
        <fullName evidence="1">Uncharacterized protein</fullName>
    </submittedName>
</protein>
<evidence type="ECO:0000313" key="1">
    <source>
        <dbReference type="EMBL" id="KRZ70052.1"/>
    </source>
</evidence>
<gene>
    <name evidence="1" type="ORF">T10_9679</name>
</gene>
<comment type="caution">
    <text evidence="1">The sequence shown here is derived from an EMBL/GenBank/DDBJ whole genome shotgun (WGS) entry which is preliminary data.</text>
</comment>
<keyword evidence="2" id="KW-1185">Reference proteome</keyword>
<sequence>LITSQPVSLLANSKLQKSRAGIRGRQIKFRQTGSLHPLSPKLHTWYDDTGSRRTTPAHLEESLIVSLPKAYLALAVPCLRSVFAAWTGVVNLCLSICKKRRHTPFVQATAAASGHCVSDSHTKETHKQTSRQAHVVVTKPGVAEARAILFPTAILQNKKKI</sequence>
<feature type="non-terminal residue" evidence="1">
    <location>
        <position position="1"/>
    </location>
</feature>
<dbReference type="OrthoDB" id="10332733at2759"/>
<dbReference type="Proteomes" id="UP000054843">
    <property type="component" value="Unassembled WGS sequence"/>
</dbReference>
<accession>A0A0V1MDX9</accession>
<name>A0A0V1MDX9_9BILA</name>
<evidence type="ECO:0000313" key="2">
    <source>
        <dbReference type="Proteomes" id="UP000054843"/>
    </source>
</evidence>
<dbReference type="EMBL" id="JYDO01000121">
    <property type="protein sequence ID" value="KRZ70052.1"/>
    <property type="molecule type" value="Genomic_DNA"/>
</dbReference>
<dbReference type="AlphaFoldDB" id="A0A0V1MDX9"/>